<dbReference type="Proteomes" id="UP000507470">
    <property type="component" value="Unassembled WGS sequence"/>
</dbReference>
<feature type="compositionally biased region" description="Low complexity" evidence="1">
    <location>
        <begin position="144"/>
        <end position="156"/>
    </location>
</feature>
<feature type="compositionally biased region" description="Basic and acidic residues" evidence="1">
    <location>
        <begin position="9"/>
        <end position="19"/>
    </location>
</feature>
<sequence>MTTGNGHVSHIETSPDKNHNMRNHSSIHESNKANSSRKRLKRMARVTSNSDDNIAVNTSDCGIQISVFDHDSSPENTNGFKFLSSHQDYVHKIHDRIYTNNMKRASSETNMKLHNAAAISTLNTTSKSSNIIYNVPYLESSLRSSSDLHEQSSSSDPNMTKHAIPQYRHRYTVSKENIRCSPKK</sequence>
<dbReference type="EMBL" id="CACVKT020002617">
    <property type="protein sequence ID" value="CAC5378932.1"/>
    <property type="molecule type" value="Genomic_DNA"/>
</dbReference>
<feature type="region of interest" description="Disordered" evidence="1">
    <location>
        <begin position="144"/>
        <end position="166"/>
    </location>
</feature>
<proteinExistence type="predicted"/>
<dbReference type="OrthoDB" id="10388753at2759"/>
<accession>A0A6J8B4U6</accession>
<gene>
    <name evidence="2" type="ORF">MCOR_15059</name>
</gene>
<evidence type="ECO:0000256" key="1">
    <source>
        <dbReference type="SAM" id="MobiDB-lite"/>
    </source>
</evidence>
<keyword evidence="3" id="KW-1185">Reference proteome</keyword>
<name>A0A6J8B4U6_MYTCO</name>
<protein>
    <submittedName>
        <fullName evidence="2">Uncharacterized protein</fullName>
    </submittedName>
</protein>
<reference evidence="2 3" key="1">
    <citation type="submission" date="2020-06" db="EMBL/GenBank/DDBJ databases">
        <authorList>
            <person name="Li R."/>
            <person name="Bekaert M."/>
        </authorList>
    </citation>
    <scope>NUCLEOTIDE SEQUENCE [LARGE SCALE GENOMIC DNA]</scope>
    <source>
        <strain evidence="3">wild</strain>
    </source>
</reference>
<organism evidence="2 3">
    <name type="scientific">Mytilus coruscus</name>
    <name type="common">Sea mussel</name>
    <dbReference type="NCBI Taxonomy" id="42192"/>
    <lineage>
        <taxon>Eukaryota</taxon>
        <taxon>Metazoa</taxon>
        <taxon>Spiralia</taxon>
        <taxon>Lophotrochozoa</taxon>
        <taxon>Mollusca</taxon>
        <taxon>Bivalvia</taxon>
        <taxon>Autobranchia</taxon>
        <taxon>Pteriomorphia</taxon>
        <taxon>Mytilida</taxon>
        <taxon>Mytiloidea</taxon>
        <taxon>Mytilidae</taxon>
        <taxon>Mytilinae</taxon>
        <taxon>Mytilus</taxon>
    </lineage>
</organism>
<evidence type="ECO:0000313" key="3">
    <source>
        <dbReference type="Proteomes" id="UP000507470"/>
    </source>
</evidence>
<dbReference type="AlphaFoldDB" id="A0A6J8B4U6"/>
<evidence type="ECO:0000313" key="2">
    <source>
        <dbReference type="EMBL" id="CAC5378932.1"/>
    </source>
</evidence>
<feature type="region of interest" description="Disordered" evidence="1">
    <location>
        <begin position="1"/>
        <end position="43"/>
    </location>
</feature>